<gene>
    <name evidence="4" type="primary">tyr-3</name>
    <name evidence="4" type="ORF">Tcan_05286</name>
</gene>
<protein>
    <submittedName>
        <fullName evidence="4">Putative tyrosinase-like protein tyr-3</fullName>
    </submittedName>
</protein>
<comment type="caution">
    <text evidence="4">The sequence shown here is derived from an EMBL/GenBank/DDBJ whole genome shotgun (WGS) entry which is preliminary data.</text>
</comment>
<dbReference type="EMBL" id="JPKZ01001591">
    <property type="protein sequence ID" value="KHN81078.1"/>
    <property type="molecule type" value="Genomic_DNA"/>
</dbReference>
<dbReference type="PROSITE" id="PS00497">
    <property type="entry name" value="TYROSINASE_1"/>
    <property type="match status" value="1"/>
</dbReference>
<reference evidence="4 5" key="1">
    <citation type="submission" date="2014-11" db="EMBL/GenBank/DDBJ databases">
        <title>Genetic blueprint of the zoonotic pathogen Toxocara canis.</title>
        <authorList>
            <person name="Zhu X.-Q."/>
            <person name="Korhonen P.K."/>
            <person name="Cai H."/>
            <person name="Young N.D."/>
            <person name="Nejsum P."/>
            <person name="von Samson-Himmelstjerna G."/>
            <person name="Boag P.R."/>
            <person name="Tan P."/>
            <person name="Li Q."/>
            <person name="Min J."/>
            <person name="Yang Y."/>
            <person name="Wang X."/>
            <person name="Fang X."/>
            <person name="Hall R.S."/>
            <person name="Hofmann A."/>
            <person name="Sternberg P.W."/>
            <person name="Jex A.R."/>
            <person name="Gasser R.B."/>
        </authorList>
    </citation>
    <scope>NUCLEOTIDE SEQUENCE [LARGE SCALE GENOMIC DNA]</scope>
    <source>
        <strain evidence="4">PN_DK_2014</strain>
    </source>
</reference>
<evidence type="ECO:0000313" key="4">
    <source>
        <dbReference type="EMBL" id="KHN81078.1"/>
    </source>
</evidence>
<keyword evidence="1" id="KW-0479">Metal-binding</keyword>
<evidence type="ECO:0000259" key="3">
    <source>
        <dbReference type="PROSITE" id="PS00498"/>
    </source>
</evidence>
<feature type="domain" description="Tyrosinase copper-binding" evidence="3">
    <location>
        <begin position="201"/>
        <end position="212"/>
    </location>
</feature>
<dbReference type="Gene3D" id="1.10.1280.10">
    <property type="entry name" value="Di-copper center containing domain from catechol oxidase"/>
    <property type="match status" value="1"/>
</dbReference>
<keyword evidence="5" id="KW-1185">Reference proteome</keyword>
<dbReference type="PANTHER" id="PTHR11474:SF122">
    <property type="entry name" value="TYROSINASE COPPER-BINDING DOMAIN-CONTAINING PROTEIN"/>
    <property type="match status" value="1"/>
</dbReference>
<dbReference type="SUPFAM" id="SSF48056">
    <property type="entry name" value="Di-copper centre-containing domain"/>
    <property type="match status" value="1"/>
</dbReference>
<dbReference type="InterPro" id="IPR050316">
    <property type="entry name" value="Tyrosinase/Hemocyanin"/>
</dbReference>
<dbReference type="InterPro" id="IPR002227">
    <property type="entry name" value="Tyrosinase_Cu-bd"/>
</dbReference>
<dbReference type="PROSITE" id="PS00498">
    <property type="entry name" value="TYROSINASE_2"/>
    <property type="match status" value="1"/>
</dbReference>
<dbReference type="GO" id="GO:0016491">
    <property type="term" value="F:oxidoreductase activity"/>
    <property type="evidence" value="ECO:0007669"/>
    <property type="project" value="InterPro"/>
</dbReference>
<evidence type="ECO:0000256" key="1">
    <source>
        <dbReference type="ARBA" id="ARBA00022723"/>
    </source>
</evidence>
<dbReference type="GO" id="GO:0046872">
    <property type="term" value="F:metal ion binding"/>
    <property type="evidence" value="ECO:0007669"/>
    <property type="project" value="UniProtKB-KW"/>
</dbReference>
<dbReference type="PRINTS" id="PR00092">
    <property type="entry name" value="TYROSINASE"/>
</dbReference>
<dbReference type="Proteomes" id="UP000031036">
    <property type="component" value="Unassembled WGS sequence"/>
</dbReference>
<name>A0A0B2VHS7_TOXCA</name>
<dbReference type="PANTHER" id="PTHR11474">
    <property type="entry name" value="TYROSINASE FAMILY MEMBER"/>
    <property type="match status" value="1"/>
</dbReference>
<evidence type="ECO:0000259" key="2">
    <source>
        <dbReference type="PROSITE" id="PS00497"/>
    </source>
</evidence>
<dbReference type="AlphaFoldDB" id="A0A0B2VHS7"/>
<organism evidence="4 5">
    <name type="scientific">Toxocara canis</name>
    <name type="common">Canine roundworm</name>
    <dbReference type="NCBI Taxonomy" id="6265"/>
    <lineage>
        <taxon>Eukaryota</taxon>
        <taxon>Metazoa</taxon>
        <taxon>Ecdysozoa</taxon>
        <taxon>Nematoda</taxon>
        <taxon>Chromadorea</taxon>
        <taxon>Rhabditida</taxon>
        <taxon>Spirurina</taxon>
        <taxon>Ascaridomorpha</taxon>
        <taxon>Ascaridoidea</taxon>
        <taxon>Toxocaridae</taxon>
        <taxon>Toxocara</taxon>
    </lineage>
</organism>
<evidence type="ECO:0000313" key="5">
    <source>
        <dbReference type="Proteomes" id="UP000031036"/>
    </source>
</evidence>
<feature type="domain" description="Tyrosinase copper-binding" evidence="2">
    <location>
        <begin position="54"/>
        <end position="71"/>
    </location>
</feature>
<dbReference type="OrthoDB" id="6132182at2759"/>
<dbReference type="OMA" id="FMYVIRV"/>
<dbReference type="Pfam" id="PF00264">
    <property type="entry name" value="Tyrosinase"/>
    <property type="match status" value="1"/>
</dbReference>
<dbReference type="InterPro" id="IPR008922">
    <property type="entry name" value="Di-copper_centre_dom_sf"/>
</dbReference>
<accession>A0A0B2VHS7</accession>
<proteinExistence type="predicted"/>
<dbReference type="STRING" id="6265.A0A0B2VHS7"/>
<sequence length="659" mass="76795">MRKSIRKEYRMLSEWERDQVHRAMNALKNRWIDNITAWDLHTLVHYPDSAPGAHWGPAFLPWHREYLRQFEVAMQKEVPGVSLPYWDSTLDHGLPDPSDSVMWMDSMLGNGNGYVKTGAFANWNTNTFMPMSPVPVHSLYRSTGGQMQDRLLSVRDVEWIDSRLNFSDLTFCHDKTFESMHGLSHVWVGGFMYVIRVSPNDPAFYMHHAFVDYLWERFRMKRQTRRQRENDYATNICDAKHALDAPMRPFNMTNKDGLSNEYTDVWYEYEPVRHCFELDPQCQSEFYFCDKNLWRCRSKIQAGGNCTGFSGTDICYKSYCIDDVCRLPPSQKEQRRKQTDITEQLNVVFIKTLLIGDHGEPIVDPDAFVEVKNTEGTVTGRSFVQENVHFPEIPGLIYVAIPKPRDFFPQQVQLHARDQYGRYCQSHCYNATSDRYEICQPYITLRTILDGSMNLSYSHSVASRRYLDVDLSAHPSQLRVHMPNVVFACTRKMLKSDAIKEMSEELRPPASQDNYVWLRVSVYTRLGPGHIDRQRLQVEVFDEEDKPVVWRQSITRLQPSFDPNIVFIRVRNPAIYKEGVSVRVTLLIDNMPANCDKRCYVDEGVQRDCEGTIFLHNDASRSDEHVFSADESALELLGWKMVGHPVLWTHRSAFLNFYC</sequence>